<dbReference type="EMBL" id="CACRZD030000005">
    <property type="protein sequence ID" value="CAA6660356.1"/>
    <property type="molecule type" value="Genomic_DNA"/>
</dbReference>
<evidence type="ECO:0000313" key="2">
    <source>
        <dbReference type="EMBL" id="CAA2620606.1"/>
    </source>
</evidence>
<gene>
    <name evidence="2" type="ORF">SI7747_05006775</name>
</gene>
<dbReference type="Proteomes" id="UP001189122">
    <property type="component" value="Unassembled WGS sequence"/>
</dbReference>
<dbReference type="EMBL" id="LR743592">
    <property type="protein sequence ID" value="CAA2620606.1"/>
    <property type="molecule type" value="Genomic_DNA"/>
</dbReference>
<name>A0A7I8IS17_SPIIN</name>
<feature type="region of interest" description="Disordered" evidence="1">
    <location>
        <begin position="190"/>
        <end position="209"/>
    </location>
</feature>
<feature type="compositionally biased region" description="Acidic residues" evidence="1">
    <location>
        <begin position="193"/>
        <end position="204"/>
    </location>
</feature>
<feature type="region of interest" description="Disordered" evidence="1">
    <location>
        <begin position="1"/>
        <end position="32"/>
    </location>
</feature>
<accession>A0A7I8IS17</accession>
<organism evidence="2">
    <name type="scientific">Spirodela intermedia</name>
    <name type="common">Intermediate duckweed</name>
    <dbReference type="NCBI Taxonomy" id="51605"/>
    <lineage>
        <taxon>Eukaryota</taxon>
        <taxon>Viridiplantae</taxon>
        <taxon>Streptophyta</taxon>
        <taxon>Embryophyta</taxon>
        <taxon>Tracheophyta</taxon>
        <taxon>Spermatophyta</taxon>
        <taxon>Magnoliopsida</taxon>
        <taxon>Liliopsida</taxon>
        <taxon>Araceae</taxon>
        <taxon>Lemnoideae</taxon>
        <taxon>Spirodela</taxon>
    </lineage>
</organism>
<sequence length="269" mass="30858">MGEVGMVSAEQQPMHQRRKWVPMSEDEGKERREQQRLWYRRRRAQMTEEEIAYQNERRRLRYRLRRLRASAEQTVRALYDLPMLAMGGGQNSRAYGERVLEENERRGQLGFYESNAQTTGGLIDLHDAQQKFKDEQPRWELDGGAQVRESGGRQHQWRWKVEARKGRGDMADDPPSDLSLVVRGPTVVRVDPQSDDSETTETDESFQGMLSPSSFGSLTMISRPADGDLPMCPGEGILMPYLIYFLHSEISHVQGSTIRGKFSAAFNCS</sequence>
<dbReference type="AlphaFoldDB" id="A0A7I8IS17"/>
<evidence type="ECO:0000313" key="3">
    <source>
        <dbReference type="Proteomes" id="UP001189122"/>
    </source>
</evidence>
<protein>
    <submittedName>
        <fullName evidence="2">Uncharacterized protein</fullName>
    </submittedName>
</protein>
<reference evidence="2 3" key="1">
    <citation type="submission" date="2019-12" db="EMBL/GenBank/DDBJ databases">
        <authorList>
            <person name="Scholz U."/>
            <person name="Mascher M."/>
            <person name="Fiebig A."/>
        </authorList>
    </citation>
    <scope>NUCLEOTIDE SEQUENCE</scope>
</reference>
<keyword evidence="3" id="KW-1185">Reference proteome</keyword>
<proteinExistence type="predicted"/>
<evidence type="ECO:0000256" key="1">
    <source>
        <dbReference type="SAM" id="MobiDB-lite"/>
    </source>
</evidence>